<keyword evidence="2" id="KW-1185">Reference proteome</keyword>
<sequence>MYSAPVRRTTFRNFRFTPTLRENASSAQCCNSSLHPGLTTAHCHSNSDGTESVLPCDLYQFTVVHFIRNCQRKSFTNTASSAAAHIVVTQRIGYCRLCGVSLEPVVKSKCGNA</sequence>
<dbReference type="EMBL" id="JARKHS020032069">
    <property type="protein sequence ID" value="KAK8760680.1"/>
    <property type="molecule type" value="Genomic_DNA"/>
</dbReference>
<gene>
    <name evidence="1" type="ORF">V5799_028054</name>
</gene>
<proteinExistence type="predicted"/>
<name>A0AAQ4DDZ0_AMBAM</name>
<organism evidence="1 2">
    <name type="scientific">Amblyomma americanum</name>
    <name type="common">Lone star tick</name>
    <dbReference type="NCBI Taxonomy" id="6943"/>
    <lineage>
        <taxon>Eukaryota</taxon>
        <taxon>Metazoa</taxon>
        <taxon>Ecdysozoa</taxon>
        <taxon>Arthropoda</taxon>
        <taxon>Chelicerata</taxon>
        <taxon>Arachnida</taxon>
        <taxon>Acari</taxon>
        <taxon>Parasitiformes</taxon>
        <taxon>Ixodida</taxon>
        <taxon>Ixodoidea</taxon>
        <taxon>Ixodidae</taxon>
        <taxon>Amblyomminae</taxon>
        <taxon>Amblyomma</taxon>
    </lineage>
</organism>
<accession>A0AAQ4DDZ0</accession>
<protein>
    <submittedName>
        <fullName evidence="1">Uncharacterized protein</fullName>
    </submittedName>
</protein>
<evidence type="ECO:0000313" key="1">
    <source>
        <dbReference type="EMBL" id="KAK8760680.1"/>
    </source>
</evidence>
<evidence type="ECO:0000313" key="2">
    <source>
        <dbReference type="Proteomes" id="UP001321473"/>
    </source>
</evidence>
<comment type="caution">
    <text evidence="1">The sequence shown here is derived from an EMBL/GenBank/DDBJ whole genome shotgun (WGS) entry which is preliminary data.</text>
</comment>
<reference evidence="1 2" key="1">
    <citation type="journal article" date="2023" name="Arcadia Sci">
        <title>De novo assembly of a long-read Amblyomma americanum tick genome.</title>
        <authorList>
            <person name="Chou S."/>
            <person name="Poskanzer K.E."/>
            <person name="Rollins M."/>
            <person name="Thuy-Boun P.S."/>
        </authorList>
    </citation>
    <scope>NUCLEOTIDE SEQUENCE [LARGE SCALE GENOMIC DNA]</scope>
    <source>
        <strain evidence="1">F_SG_1</strain>
        <tissue evidence="1">Salivary glands</tissue>
    </source>
</reference>
<dbReference type="AlphaFoldDB" id="A0AAQ4DDZ0"/>
<dbReference type="Proteomes" id="UP001321473">
    <property type="component" value="Unassembled WGS sequence"/>
</dbReference>